<feature type="region of interest" description="Disordered" evidence="1">
    <location>
        <begin position="1"/>
        <end position="22"/>
    </location>
</feature>
<name>A0ABW2G8V1_9ACTN</name>
<feature type="compositionally biased region" description="Gly residues" evidence="1">
    <location>
        <begin position="12"/>
        <end position="22"/>
    </location>
</feature>
<evidence type="ECO:0000256" key="1">
    <source>
        <dbReference type="SAM" id="MobiDB-lite"/>
    </source>
</evidence>
<keyword evidence="3" id="KW-1185">Reference proteome</keyword>
<gene>
    <name evidence="2" type="ORF">ACFQMG_33280</name>
</gene>
<dbReference type="EMBL" id="JBHTAJ010000101">
    <property type="protein sequence ID" value="MFC7184436.1"/>
    <property type="molecule type" value="Genomic_DNA"/>
</dbReference>
<dbReference type="RefSeq" id="WP_380232761.1">
    <property type="nucleotide sequence ID" value="NZ_JBHTAJ010000101.1"/>
</dbReference>
<feature type="non-terminal residue" evidence="2">
    <location>
        <position position="109"/>
    </location>
</feature>
<reference evidence="3" key="1">
    <citation type="journal article" date="2019" name="Int. J. Syst. Evol. Microbiol.">
        <title>The Global Catalogue of Microorganisms (GCM) 10K type strain sequencing project: providing services to taxonomists for standard genome sequencing and annotation.</title>
        <authorList>
            <consortium name="The Broad Institute Genomics Platform"/>
            <consortium name="The Broad Institute Genome Sequencing Center for Infectious Disease"/>
            <person name="Wu L."/>
            <person name="Ma J."/>
        </authorList>
    </citation>
    <scope>NUCLEOTIDE SEQUENCE [LARGE SCALE GENOMIC DNA]</scope>
    <source>
        <strain evidence="3">CGMCC 1.12859</strain>
    </source>
</reference>
<sequence>MEQHEYATGAGEAAGGEAFGRLGGAGQLTAQAPLGLSARTGPLARRFAESGDTAAHELFTAVFGLYGARHLGGRPAEAQPGAAASWWHGPTVHRALGGLPARALRRARQ</sequence>
<dbReference type="Proteomes" id="UP001596435">
    <property type="component" value="Unassembled WGS sequence"/>
</dbReference>
<protein>
    <submittedName>
        <fullName evidence="2">DUF2397 family protein</fullName>
    </submittedName>
</protein>
<dbReference type="Pfam" id="PF09660">
    <property type="entry name" value="DUF2397"/>
    <property type="match status" value="1"/>
</dbReference>
<comment type="caution">
    <text evidence="2">The sequence shown here is derived from an EMBL/GenBank/DDBJ whole genome shotgun (WGS) entry which is preliminary data.</text>
</comment>
<proteinExistence type="predicted"/>
<organism evidence="2 3">
    <name type="scientific">Kitasatospora paranensis</name>
    <dbReference type="NCBI Taxonomy" id="258053"/>
    <lineage>
        <taxon>Bacteria</taxon>
        <taxon>Bacillati</taxon>
        <taxon>Actinomycetota</taxon>
        <taxon>Actinomycetes</taxon>
        <taxon>Kitasatosporales</taxon>
        <taxon>Streptomycetaceae</taxon>
        <taxon>Kitasatospora</taxon>
    </lineage>
</organism>
<evidence type="ECO:0000313" key="3">
    <source>
        <dbReference type="Proteomes" id="UP001596435"/>
    </source>
</evidence>
<dbReference type="InterPro" id="IPR013493">
    <property type="entry name" value="CHP02677"/>
</dbReference>
<accession>A0ABW2G8V1</accession>
<evidence type="ECO:0000313" key="2">
    <source>
        <dbReference type="EMBL" id="MFC7184436.1"/>
    </source>
</evidence>